<dbReference type="InterPro" id="IPR032296">
    <property type="entry name" value="CEBP_ZZ"/>
</dbReference>
<dbReference type="PANTHER" id="PTHR12566:SF6">
    <property type="entry name" value="FOG-1 PROTEIN"/>
    <property type="match status" value="1"/>
</dbReference>
<dbReference type="GO" id="GO:0005737">
    <property type="term" value="C:cytoplasm"/>
    <property type="evidence" value="ECO:0007669"/>
    <property type="project" value="TreeGrafter"/>
</dbReference>
<dbReference type="SUPFAM" id="SSF54928">
    <property type="entry name" value="RNA-binding domain, RBD"/>
    <property type="match status" value="1"/>
</dbReference>
<dbReference type="AlphaFoldDB" id="A0A7M7KCM7"/>
<evidence type="ECO:0000256" key="1">
    <source>
        <dbReference type="ARBA" id="ARBA00022884"/>
    </source>
</evidence>
<keyword evidence="1 2" id="KW-0694">RNA-binding</keyword>
<name>A0A7M7KCM7_VARDE</name>
<dbReference type="Proteomes" id="UP000594260">
    <property type="component" value="Unplaced"/>
</dbReference>
<dbReference type="GO" id="GO:0005634">
    <property type="term" value="C:nucleus"/>
    <property type="evidence" value="ECO:0007669"/>
    <property type="project" value="TreeGrafter"/>
</dbReference>
<keyword evidence="5" id="KW-1185">Reference proteome</keyword>
<dbReference type="KEGG" id="vde:111251957"/>
<dbReference type="InterPro" id="IPR000504">
    <property type="entry name" value="RRM_dom"/>
</dbReference>
<protein>
    <recommendedName>
        <fullName evidence="3">RRM domain-containing protein</fullName>
    </recommendedName>
</protein>
<dbReference type="InterPro" id="IPR012677">
    <property type="entry name" value="Nucleotide-bd_a/b_plait_sf"/>
</dbReference>
<dbReference type="GeneID" id="111251957"/>
<evidence type="ECO:0000313" key="4">
    <source>
        <dbReference type="EnsemblMetazoa" id="XP_022664898"/>
    </source>
</evidence>
<dbReference type="PANTHER" id="PTHR12566">
    <property type="entry name" value="CYTOPLASMIC POLYADENYLATION ELEMENT BINDING PROTEIN CPEB"/>
    <property type="match status" value="1"/>
</dbReference>
<evidence type="ECO:0000259" key="3">
    <source>
        <dbReference type="PROSITE" id="PS50102"/>
    </source>
</evidence>
<dbReference type="GO" id="GO:0043005">
    <property type="term" value="C:neuron projection"/>
    <property type="evidence" value="ECO:0007669"/>
    <property type="project" value="TreeGrafter"/>
</dbReference>
<dbReference type="InParanoid" id="A0A7M7KCM7"/>
<accession>A0A7M7KCM7</accession>
<dbReference type="InterPro" id="IPR038446">
    <property type="entry name" value="CEBP_ZZ_sf"/>
</dbReference>
<dbReference type="GO" id="GO:0003730">
    <property type="term" value="F:mRNA 3'-UTR binding"/>
    <property type="evidence" value="ECO:0007669"/>
    <property type="project" value="InterPro"/>
</dbReference>
<dbReference type="OMA" id="CWDRIHY"/>
<dbReference type="EnsemblMetazoa" id="XM_022809163">
    <property type="protein sequence ID" value="XP_022664898"/>
    <property type="gene ID" value="LOC111251957"/>
</dbReference>
<dbReference type="InterPro" id="IPR034819">
    <property type="entry name" value="CPEB"/>
</dbReference>
<organism evidence="4 5">
    <name type="scientific">Varroa destructor</name>
    <name type="common">Honeybee mite</name>
    <dbReference type="NCBI Taxonomy" id="109461"/>
    <lineage>
        <taxon>Eukaryota</taxon>
        <taxon>Metazoa</taxon>
        <taxon>Ecdysozoa</taxon>
        <taxon>Arthropoda</taxon>
        <taxon>Chelicerata</taxon>
        <taxon>Arachnida</taxon>
        <taxon>Acari</taxon>
        <taxon>Parasitiformes</taxon>
        <taxon>Mesostigmata</taxon>
        <taxon>Gamasina</taxon>
        <taxon>Dermanyssoidea</taxon>
        <taxon>Varroidae</taxon>
        <taxon>Varroa</taxon>
    </lineage>
</organism>
<dbReference type="PROSITE" id="PS50102">
    <property type="entry name" value="RRM"/>
    <property type="match status" value="1"/>
</dbReference>
<dbReference type="GO" id="GO:0043022">
    <property type="term" value="F:ribosome binding"/>
    <property type="evidence" value="ECO:0007669"/>
    <property type="project" value="TreeGrafter"/>
</dbReference>
<feature type="domain" description="RRM" evidence="3">
    <location>
        <begin position="7"/>
        <end position="105"/>
    </location>
</feature>
<dbReference type="InterPro" id="IPR035979">
    <property type="entry name" value="RBD_domain_sf"/>
</dbReference>
<sequence>MDGTVSRKVFVGGLPCSYPSSHIEDDLFNMFRVFGPLTVTWPGKKHFGGGKDIKGYVFLLFEEEASVHRLLSVCKMCERGLYYIEVTFLEGARLTRAIRPYSALSVGQQLVQNYFAHHNQRRYQQNFQTQQAFQQQLEQQKKRLHIQPWFLRDRWVFLDEPSDLLHRQTIFVGGVPRCIKASELAEKLEATFPGVRYVGLDVDREFLFPKGAARATFFTSEAYRAALKARFLSFVYSDHRGQERKKVLEIKPYIVDEMDCDSCLRGLTRLGVPPVAEGPRSPALLYCPHLTCLSYLCIACFIRLHPLSDPELASHRPLSKDPKIKIDG</sequence>
<proteinExistence type="predicted"/>
<reference evidence="4" key="1">
    <citation type="submission" date="2021-01" db="UniProtKB">
        <authorList>
            <consortium name="EnsemblMetazoa"/>
        </authorList>
    </citation>
    <scope>IDENTIFICATION</scope>
</reference>
<dbReference type="OrthoDB" id="10033548at2759"/>
<dbReference type="Gene3D" id="3.30.70.330">
    <property type="match status" value="2"/>
</dbReference>
<dbReference type="Pfam" id="PF16366">
    <property type="entry name" value="CEBP_ZZ"/>
    <property type="match status" value="1"/>
</dbReference>
<evidence type="ECO:0000313" key="5">
    <source>
        <dbReference type="Proteomes" id="UP000594260"/>
    </source>
</evidence>
<dbReference type="Gene3D" id="4.10.640.40">
    <property type="entry name" value="Cytoplasmic polyadenylation element-binding protein, ZZ domain"/>
    <property type="match status" value="1"/>
</dbReference>
<dbReference type="GO" id="GO:0045202">
    <property type="term" value="C:synapse"/>
    <property type="evidence" value="ECO:0007669"/>
    <property type="project" value="TreeGrafter"/>
</dbReference>
<evidence type="ECO:0000256" key="2">
    <source>
        <dbReference type="PROSITE-ProRule" id="PRU00176"/>
    </source>
</evidence>
<dbReference type="GO" id="GO:0008135">
    <property type="term" value="F:translation factor activity, RNA binding"/>
    <property type="evidence" value="ECO:0007669"/>
    <property type="project" value="TreeGrafter"/>
</dbReference>
<dbReference type="RefSeq" id="XP_022664898.1">
    <property type="nucleotide sequence ID" value="XM_022809163.1"/>
</dbReference>
<dbReference type="GO" id="GO:0000900">
    <property type="term" value="F:mRNA regulatory element binding translation repressor activity"/>
    <property type="evidence" value="ECO:0007669"/>
    <property type="project" value="TreeGrafter"/>
</dbReference>
<dbReference type="GO" id="GO:2000766">
    <property type="term" value="P:negative regulation of cytoplasmic translation"/>
    <property type="evidence" value="ECO:0007669"/>
    <property type="project" value="TreeGrafter"/>
</dbReference>
<dbReference type="Pfam" id="PF16367">
    <property type="entry name" value="RRM_7"/>
    <property type="match status" value="1"/>
</dbReference>